<dbReference type="STRING" id="158787.BSCA_1444"/>
<dbReference type="InterPro" id="IPR043519">
    <property type="entry name" value="NT_sf"/>
</dbReference>
<dbReference type="OrthoDB" id="9789634at2"/>
<dbReference type="Proteomes" id="UP000029033">
    <property type="component" value="Unassembled WGS sequence"/>
</dbReference>
<organism evidence="2 3">
    <name type="scientific">Bifidobacterium scardovii</name>
    <dbReference type="NCBI Taxonomy" id="158787"/>
    <lineage>
        <taxon>Bacteria</taxon>
        <taxon>Bacillati</taxon>
        <taxon>Actinomycetota</taxon>
        <taxon>Actinomycetes</taxon>
        <taxon>Bifidobacteriales</taxon>
        <taxon>Bifidobacteriaceae</taxon>
        <taxon>Bifidobacterium</taxon>
    </lineage>
</organism>
<sequence>MEDWSSPEKPWTNRQIRELRKAIVEGGDAIEGLSYAQIAVWYGQIIGDIVERINGIVVVDLPISDLHVSSRVKTITTLRDKLKRDPAMQIPRVHDVMGVRVAAQMSLSVQDIFVKRIEQVLPVAQVSDIRKNPHSGYRAVHAIVKLPNGVFCEVQVRTVLQDAWANCYELAGDIYGRDIRYGGKPDHDDHGLVNHLQHLSELVALMEQASDRNMNDAALAANTQLLEIIQSTAEMLESNRDILKIKR</sequence>
<evidence type="ECO:0000313" key="3">
    <source>
        <dbReference type="Proteomes" id="UP000029033"/>
    </source>
</evidence>
<keyword evidence="3" id="KW-1185">Reference proteome</keyword>
<dbReference type="Gene3D" id="3.30.460.10">
    <property type="entry name" value="Beta Polymerase, domain 2"/>
    <property type="match status" value="1"/>
</dbReference>
<dbReference type="RefSeq" id="WP_049185661.1">
    <property type="nucleotide sequence ID" value="NZ_CAJPMS010000063.1"/>
</dbReference>
<dbReference type="SMART" id="SM00954">
    <property type="entry name" value="RelA_SpoT"/>
    <property type="match status" value="1"/>
</dbReference>
<proteinExistence type="predicted"/>
<dbReference type="SUPFAM" id="SSF81301">
    <property type="entry name" value="Nucleotidyltransferase"/>
    <property type="match status" value="1"/>
</dbReference>
<reference evidence="2 3" key="1">
    <citation type="submission" date="2014-03" db="EMBL/GenBank/DDBJ databases">
        <title>Genomics of Bifidobacteria.</title>
        <authorList>
            <person name="Ventura M."/>
            <person name="Milani C."/>
            <person name="Lugli G.A."/>
        </authorList>
    </citation>
    <scope>NUCLEOTIDE SEQUENCE [LARGE SCALE GENOMIC DNA]</scope>
    <source>
        <strain evidence="2 3">LMG 21589</strain>
    </source>
</reference>
<dbReference type="GO" id="GO:0015969">
    <property type="term" value="P:guanosine tetraphosphate metabolic process"/>
    <property type="evidence" value="ECO:0007669"/>
    <property type="project" value="InterPro"/>
</dbReference>
<dbReference type="PANTHER" id="PTHR47837:SF1">
    <property type="entry name" value="GTP PYROPHOSPHOKINASE YJBM"/>
    <property type="match status" value="1"/>
</dbReference>
<dbReference type="PANTHER" id="PTHR47837">
    <property type="entry name" value="GTP PYROPHOSPHOKINASE YJBM"/>
    <property type="match status" value="1"/>
</dbReference>
<dbReference type="CDD" id="cd05399">
    <property type="entry name" value="NT_Rel-Spo_like"/>
    <property type="match status" value="1"/>
</dbReference>
<evidence type="ECO:0000259" key="1">
    <source>
        <dbReference type="SMART" id="SM00954"/>
    </source>
</evidence>
<dbReference type="InterPro" id="IPR052366">
    <property type="entry name" value="GTP_Pyrophosphokinase"/>
</dbReference>
<dbReference type="GeneID" id="85166983"/>
<feature type="domain" description="RelA/SpoT" evidence="1">
    <location>
        <begin position="70"/>
        <end position="179"/>
    </location>
</feature>
<dbReference type="InterPro" id="IPR007685">
    <property type="entry name" value="RelA_SpoT"/>
</dbReference>
<accession>A0A087DFW7</accession>
<dbReference type="EMBL" id="JGZO01000008">
    <property type="protein sequence ID" value="KFI94417.1"/>
    <property type="molecule type" value="Genomic_DNA"/>
</dbReference>
<dbReference type="eggNOG" id="COG2357">
    <property type="taxonomic scope" value="Bacteria"/>
</dbReference>
<dbReference type="Pfam" id="PF04607">
    <property type="entry name" value="RelA_SpoT"/>
    <property type="match status" value="1"/>
</dbReference>
<evidence type="ECO:0000313" key="2">
    <source>
        <dbReference type="EMBL" id="KFI94417.1"/>
    </source>
</evidence>
<dbReference type="AlphaFoldDB" id="A0A087DFW7"/>
<gene>
    <name evidence="2" type="ORF">BSCA_1444</name>
</gene>
<comment type="caution">
    <text evidence="2">The sequence shown here is derived from an EMBL/GenBank/DDBJ whole genome shotgun (WGS) entry which is preliminary data.</text>
</comment>
<name>A0A087DFW7_9BIFI</name>
<protein>
    <recommendedName>
        <fullName evidence="1">RelA/SpoT domain-containing protein</fullName>
    </recommendedName>
</protein>